<name>A0AAD7C6J0_MYCRO</name>
<comment type="caution">
    <text evidence="2">The sequence shown here is derived from an EMBL/GenBank/DDBJ whole genome shotgun (WGS) entry which is preliminary data.</text>
</comment>
<evidence type="ECO:0000313" key="2">
    <source>
        <dbReference type="EMBL" id="KAJ7640238.1"/>
    </source>
</evidence>
<evidence type="ECO:0000256" key="1">
    <source>
        <dbReference type="SAM" id="MobiDB-lite"/>
    </source>
</evidence>
<organism evidence="2 3">
    <name type="scientific">Mycena rosella</name>
    <name type="common">Pink bonnet</name>
    <name type="synonym">Agaricus rosellus</name>
    <dbReference type="NCBI Taxonomy" id="1033263"/>
    <lineage>
        <taxon>Eukaryota</taxon>
        <taxon>Fungi</taxon>
        <taxon>Dikarya</taxon>
        <taxon>Basidiomycota</taxon>
        <taxon>Agaricomycotina</taxon>
        <taxon>Agaricomycetes</taxon>
        <taxon>Agaricomycetidae</taxon>
        <taxon>Agaricales</taxon>
        <taxon>Marasmiineae</taxon>
        <taxon>Mycenaceae</taxon>
        <taxon>Mycena</taxon>
    </lineage>
</organism>
<protein>
    <submittedName>
        <fullName evidence="2">Uncharacterized protein</fullName>
    </submittedName>
</protein>
<accession>A0AAD7C6J0</accession>
<dbReference type="Proteomes" id="UP001221757">
    <property type="component" value="Unassembled WGS sequence"/>
</dbReference>
<keyword evidence="3" id="KW-1185">Reference proteome</keyword>
<sequence>FVASSSDHVDNKSVDSSEVSSGNIFRQIHAKVYLRERAWLAQANHIFHRLGITSNHDDYDEIFYTIRFATGNSIPPGYLFLCPLTDLQADSPSRFRLPECPAYWSLDPTGDERLSMEEAEQLGFPRFNIEIEVWGSSWDKHVYTGLRQFHQGKGFDPDSQEVALELRYPLFEISAEPDGPFAHIQELDVCDDIPDSGLPEELVHGECGLNFHSLPPVASTSATAHRMYHFGTHKQQSVIDESFDPRFFGSSSLSARSSQNLNNFNFNFEFPLHDQPYALPPLEPSTLSQLAQPDVARGCINWSVLSGPSGTQFLTPPPSLWTSFPRLPPIPAPSSPFRLPNPIAAHLDHLATSRSGKRKSRDDDPATDIAIDARRPRKMPTRSDLWGV</sequence>
<feature type="non-terminal residue" evidence="2">
    <location>
        <position position="388"/>
    </location>
</feature>
<gene>
    <name evidence="2" type="ORF">B0H17DRAFT_477043</name>
</gene>
<feature type="region of interest" description="Disordered" evidence="1">
    <location>
        <begin position="351"/>
        <end position="388"/>
    </location>
</feature>
<dbReference type="EMBL" id="JARKIE010000430">
    <property type="protein sequence ID" value="KAJ7640238.1"/>
    <property type="molecule type" value="Genomic_DNA"/>
</dbReference>
<evidence type="ECO:0000313" key="3">
    <source>
        <dbReference type="Proteomes" id="UP001221757"/>
    </source>
</evidence>
<reference evidence="2" key="1">
    <citation type="submission" date="2023-03" db="EMBL/GenBank/DDBJ databases">
        <title>Massive genome expansion in bonnet fungi (Mycena s.s.) driven by repeated elements and novel gene families across ecological guilds.</title>
        <authorList>
            <consortium name="Lawrence Berkeley National Laboratory"/>
            <person name="Harder C.B."/>
            <person name="Miyauchi S."/>
            <person name="Viragh M."/>
            <person name="Kuo A."/>
            <person name="Thoen E."/>
            <person name="Andreopoulos B."/>
            <person name="Lu D."/>
            <person name="Skrede I."/>
            <person name="Drula E."/>
            <person name="Henrissat B."/>
            <person name="Morin E."/>
            <person name="Kohler A."/>
            <person name="Barry K."/>
            <person name="LaButti K."/>
            <person name="Morin E."/>
            <person name="Salamov A."/>
            <person name="Lipzen A."/>
            <person name="Mereny Z."/>
            <person name="Hegedus B."/>
            <person name="Baldrian P."/>
            <person name="Stursova M."/>
            <person name="Weitz H."/>
            <person name="Taylor A."/>
            <person name="Grigoriev I.V."/>
            <person name="Nagy L.G."/>
            <person name="Martin F."/>
            <person name="Kauserud H."/>
        </authorList>
    </citation>
    <scope>NUCLEOTIDE SEQUENCE</scope>
    <source>
        <strain evidence="2">CBHHK067</strain>
    </source>
</reference>
<proteinExistence type="predicted"/>
<dbReference type="AlphaFoldDB" id="A0AAD7C6J0"/>